<dbReference type="STRING" id="279058.LT85_0824"/>
<dbReference type="AlphaFoldDB" id="A0A0A1F8I3"/>
<gene>
    <name evidence="5" type="ORF">LT85_0824</name>
</gene>
<sequence>MIQQFDYPLHVICADGAIVGESPVWSQREQALYWVDILKPALYRFDPASGQRQSWVAPASIGSISLAKNGKIVAALRTGFHWFDPASACWTLIAHPEPHISHNRLNDGKTGPDGAFWAGTMDDRADKQACASLYRLAPDGSISAHGNELVVSNGLAWSPDGRTMYHSDSRRAVIYRYDFDVANGTLGPREVFVQMQPEWGRPDGGAVDVDGCYLSCGITAGRINKFSPQGELLGFIPLPVSRPTMCAFGGADLKTMYVTSLTENMKPDELAREPLAGALFAIDMPVAGTPVAEFGI</sequence>
<feature type="binding site" evidence="3">
    <location>
        <position position="106"/>
    </location>
    <ligand>
        <name>substrate</name>
    </ligand>
</feature>
<evidence type="ECO:0000259" key="4">
    <source>
        <dbReference type="Pfam" id="PF08450"/>
    </source>
</evidence>
<dbReference type="Gene3D" id="2.120.10.30">
    <property type="entry name" value="TolB, C-terminal domain"/>
    <property type="match status" value="1"/>
</dbReference>
<name>A0A0A1F8I3_9BURK</name>
<dbReference type="KEGG" id="care:LT85_0824"/>
<dbReference type="EC" id="3.1.1.17" evidence="5"/>
<feature type="binding site" evidence="3">
    <location>
        <position position="104"/>
    </location>
    <ligand>
        <name>substrate</name>
    </ligand>
</feature>
<dbReference type="EMBL" id="CP009962">
    <property type="protein sequence ID" value="AIY39984.1"/>
    <property type="molecule type" value="Genomic_DNA"/>
</dbReference>
<feature type="binding site" evidence="3">
    <location>
        <position position="153"/>
    </location>
    <ligand>
        <name>a divalent metal cation</name>
        <dbReference type="ChEBI" id="CHEBI:60240"/>
    </ligand>
</feature>
<feature type="domain" description="SMP-30/Gluconolactonase/LRE-like region" evidence="4">
    <location>
        <begin position="19"/>
        <end position="261"/>
    </location>
</feature>
<comment type="cofactor">
    <cofactor evidence="3">
        <name>Zn(2+)</name>
        <dbReference type="ChEBI" id="CHEBI:29105"/>
    </cofactor>
    <text evidence="3">Binds 1 divalent metal cation per subunit.</text>
</comment>
<dbReference type="PANTHER" id="PTHR10907">
    <property type="entry name" value="REGUCALCIN"/>
    <property type="match status" value="1"/>
</dbReference>
<feature type="binding site" evidence="3">
    <location>
        <position position="21"/>
    </location>
    <ligand>
        <name>a divalent metal cation</name>
        <dbReference type="ChEBI" id="CHEBI:60240"/>
    </ligand>
</feature>
<evidence type="ECO:0000256" key="2">
    <source>
        <dbReference type="PIRSR" id="PIRSR605511-1"/>
    </source>
</evidence>
<organism evidence="5 6">
    <name type="scientific">Collimonas arenae</name>
    <dbReference type="NCBI Taxonomy" id="279058"/>
    <lineage>
        <taxon>Bacteria</taxon>
        <taxon>Pseudomonadati</taxon>
        <taxon>Pseudomonadota</taxon>
        <taxon>Betaproteobacteria</taxon>
        <taxon>Burkholderiales</taxon>
        <taxon>Oxalobacteraceae</taxon>
        <taxon>Collimonas</taxon>
    </lineage>
</organism>
<evidence type="ECO:0000256" key="1">
    <source>
        <dbReference type="ARBA" id="ARBA00008853"/>
    </source>
</evidence>
<dbReference type="Proteomes" id="UP000030302">
    <property type="component" value="Chromosome"/>
</dbReference>
<reference evidence="6" key="1">
    <citation type="journal article" date="2014" name="Soil Biol. Biochem.">
        <title>Structure and function of bacterial communities in ageing soils: Insights from the Mendocino ecological staircase.</title>
        <authorList>
            <person name="Uroz S."/>
            <person name="Tech J.J."/>
            <person name="Sawaya N.A."/>
            <person name="Frey-Klett P."/>
            <person name="Leveau J.H.J."/>
        </authorList>
    </citation>
    <scope>NUCLEOTIDE SEQUENCE [LARGE SCALE GENOMIC DNA]</scope>
    <source>
        <strain evidence="6">Cal35</strain>
    </source>
</reference>
<comment type="similarity">
    <text evidence="1">Belongs to the SMP-30/CGR1 family.</text>
</comment>
<evidence type="ECO:0000313" key="6">
    <source>
        <dbReference type="Proteomes" id="UP000030302"/>
    </source>
</evidence>
<accession>A0A0A1F8I3</accession>
<dbReference type="InterPro" id="IPR005511">
    <property type="entry name" value="SMP-30"/>
</dbReference>
<dbReference type="OrthoDB" id="9775406at2"/>
<dbReference type="SUPFAM" id="SSF63829">
    <property type="entry name" value="Calcium-dependent phosphotriesterase"/>
    <property type="match status" value="1"/>
</dbReference>
<keyword evidence="3" id="KW-0862">Zinc</keyword>
<dbReference type="HOGENOM" id="CLU_036110_3_1_4"/>
<dbReference type="InterPro" id="IPR011042">
    <property type="entry name" value="6-blade_b-propeller_TolB-like"/>
</dbReference>
<evidence type="ECO:0000313" key="5">
    <source>
        <dbReference type="EMBL" id="AIY39984.1"/>
    </source>
</evidence>
<dbReference type="GO" id="GO:0005509">
    <property type="term" value="F:calcium ion binding"/>
    <property type="evidence" value="ECO:0007669"/>
    <property type="project" value="TreeGrafter"/>
</dbReference>
<feature type="binding site" evidence="3">
    <location>
        <position position="203"/>
    </location>
    <ligand>
        <name>a divalent metal cation</name>
        <dbReference type="ChEBI" id="CHEBI:60240"/>
    </ligand>
</feature>
<dbReference type="InterPro" id="IPR013658">
    <property type="entry name" value="SGL"/>
</dbReference>
<dbReference type="PRINTS" id="PR01790">
    <property type="entry name" value="SMP30FAMILY"/>
</dbReference>
<proteinExistence type="inferred from homology"/>
<dbReference type="GO" id="GO:0004341">
    <property type="term" value="F:gluconolactonase activity"/>
    <property type="evidence" value="ECO:0007669"/>
    <property type="project" value="UniProtKB-EC"/>
</dbReference>
<keyword evidence="6" id="KW-1185">Reference proteome</keyword>
<dbReference type="RefSeq" id="WP_052134634.1">
    <property type="nucleotide sequence ID" value="NZ_CP009962.1"/>
</dbReference>
<evidence type="ECO:0000256" key="3">
    <source>
        <dbReference type="PIRSR" id="PIRSR605511-2"/>
    </source>
</evidence>
<dbReference type="Pfam" id="PF08450">
    <property type="entry name" value="SGL"/>
    <property type="match status" value="1"/>
</dbReference>
<protein>
    <submittedName>
        <fullName evidence="5">Gluconolactonase</fullName>
        <ecNumber evidence="5">3.1.1.17</ecNumber>
    </submittedName>
</protein>
<feature type="active site" description="Proton donor/acceptor" evidence="2">
    <location>
        <position position="203"/>
    </location>
</feature>
<dbReference type="PANTHER" id="PTHR10907:SF47">
    <property type="entry name" value="REGUCALCIN"/>
    <property type="match status" value="1"/>
</dbReference>
<keyword evidence="5" id="KW-0378">Hydrolase</keyword>
<dbReference type="GO" id="GO:0019853">
    <property type="term" value="P:L-ascorbic acid biosynthetic process"/>
    <property type="evidence" value="ECO:0007669"/>
    <property type="project" value="TreeGrafter"/>
</dbReference>
<keyword evidence="3" id="KW-0479">Metal-binding</keyword>